<dbReference type="SUPFAM" id="SSF47384">
    <property type="entry name" value="Homodimeric domain of signal transducing histidine kinase"/>
    <property type="match status" value="1"/>
</dbReference>
<keyword evidence="4" id="KW-0808">Transferase</keyword>
<evidence type="ECO:0000313" key="9">
    <source>
        <dbReference type="EMBL" id="RXK86554.1"/>
    </source>
</evidence>
<dbReference type="PROSITE" id="PS50109">
    <property type="entry name" value="HIS_KIN"/>
    <property type="match status" value="1"/>
</dbReference>
<dbReference type="Pfam" id="PF02518">
    <property type="entry name" value="HATPase_c"/>
    <property type="match status" value="1"/>
</dbReference>
<dbReference type="InterPro" id="IPR005467">
    <property type="entry name" value="His_kinase_dom"/>
</dbReference>
<dbReference type="InterPro" id="IPR046342">
    <property type="entry name" value="CBS_dom_sf"/>
</dbReference>
<dbReference type="InterPro" id="IPR036890">
    <property type="entry name" value="HATPase_C_sf"/>
</dbReference>
<evidence type="ECO:0000256" key="5">
    <source>
        <dbReference type="ARBA" id="ARBA00022777"/>
    </source>
</evidence>
<evidence type="ECO:0000259" key="7">
    <source>
        <dbReference type="PROSITE" id="PS50109"/>
    </source>
</evidence>
<comment type="catalytic activity">
    <reaction evidence="1">
        <text>ATP + protein L-histidine = ADP + protein N-phospho-L-histidine.</text>
        <dbReference type="EC" id="2.7.13.3"/>
    </reaction>
</comment>
<dbReference type="SMART" id="SM00387">
    <property type="entry name" value="HATPase_c"/>
    <property type="match status" value="1"/>
</dbReference>
<evidence type="ECO:0000256" key="4">
    <source>
        <dbReference type="ARBA" id="ARBA00022679"/>
    </source>
</evidence>
<dbReference type="PROSITE" id="PS51371">
    <property type="entry name" value="CBS"/>
    <property type="match status" value="1"/>
</dbReference>
<dbReference type="Pfam" id="PF00571">
    <property type="entry name" value="CBS"/>
    <property type="match status" value="1"/>
</dbReference>
<dbReference type="Proteomes" id="UP000290545">
    <property type="component" value="Unassembled WGS sequence"/>
</dbReference>
<dbReference type="Pfam" id="PF00512">
    <property type="entry name" value="HisKA"/>
    <property type="match status" value="1"/>
</dbReference>
<evidence type="ECO:0000256" key="1">
    <source>
        <dbReference type="ARBA" id="ARBA00000085"/>
    </source>
</evidence>
<dbReference type="Gene3D" id="3.10.580.10">
    <property type="entry name" value="CBS-domain"/>
    <property type="match status" value="1"/>
</dbReference>
<dbReference type="SUPFAM" id="SSF54631">
    <property type="entry name" value="CBS-domain pair"/>
    <property type="match status" value="1"/>
</dbReference>
<sequence>MTISRFIKNDFQVVDAYEGISSIRHSLSDNNALVVMDQNKPVGMLTANDVLRKPHNLVIDCMMPKPGVSPVQSVREALSLMRQTHTDALPVYDDSNTLMGVIYKNDIVDYLCQAVEKQQSMVQLMVHDLKSPLANIISINELLQHEVHKEEDRKLLDYSKQSCEIATDIINDLLVSELVEHDSPTFTITELGHFLKACLLSVNGLISKKQIVIDNVPPPQKYYFRADRGKLQRALHNVLYNAIKFTPVGGTIHISSTTEKDRFTIMVKDNGIGIPESDQPYIFNKFTRAKRTGTNGESSTGLGMYITKQIVEQHNGEIWFKSKEGEGTSFFIRFNMLSSGNHEKLVLLENEPH</sequence>
<protein>
    <recommendedName>
        <fullName evidence="2">histidine kinase</fullName>
        <ecNumber evidence="2">2.7.13.3</ecNumber>
    </recommendedName>
</protein>
<dbReference type="InterPro" id="IPR004358">
    <property type="entry name" value="Sig_transdc_His_kin-like_C"/>
</dbReference>
<dbReference type="CDD" id="cd00075">
    <property type="entry name" value="HATPase"/>
    <property type="match status" value="1"/>
</dbReference>
<dbReference type="PANTHER" id="PTHR43547:SF2">
    <property type="entry name" value="HYBRID SIGNAL TRANSDUCTION HISTIDINE KINASE C"/>
    <property type="match status" value="1"/>
</dbReference>
<keyword evidence="6" id="KW-0129">CBS domain</keyword>
<dbReference type="OrthoDB" id="1301080at2"/>
<dbReference type="SUPFAM" id="SSF55874">
    <property type="entry name" value="ATPase domain of HSP90 chaperone/DNA topoisomerase II/histidine kinase"/>
    <property type="match status" value="1"/>
</dbReference>
<comment type="caution">
    <text evidence="9">The sequence shown here is derived from an EMBL/GenBank/DDBJ whole genome shotgun (WGS) entry which is preliminary data.</text>
</comment>
<dbReference type="InterPro" id="IPR000644">
    <property type="entry name" value="CBS_dom"/>
</dbReference>
<dbReference type="Gene3D" id="3.30.565.10">
    <property type="entry name" value="Histidine kinase-like ATPase, C-terminal domain"/>
    <property type="match status" value="1"/>
</dbReference>
<dbReference type="PRINTS" id="PR00344">
    <property type="entry name" value="BCTRLSENSOR"/>
</dbReference>
<dbReference type="RefSeq" id="WP_129002303.1">
    <property type="nucleotide sequence ID" value="NZ_SDHZ01000001.1"/>
</dbReference>
<reference evidence="9 10" key="1">
    <citation type="submission" date="2019-01" db="EMBL/GenBank/DDBJ databases">
        <title>Filimonas sp. strain TTM-71.</title>
        <authorList>
            <person name="Chen W.-M."/>
        </authorList>
    </citation>
    <scope>NUCLEOTIDE SEQUENCE [LARGE SCALE GENOMIC DNA]</scope>
    <source>
        <strain evidence="9 10">TTM-71</strain>
    </source>
</reference>
<dbReference type="EC" id="2.7.13.3" evidence="2"/>
<proteinExistence type="predicted"/>
<dbReference type="FunFam" id="3.30.565.10:FF:000006">
    <property type="entry name" value="Sensor histidine kinase WalK"/>
    <property type="match status" value="1"/>
</dbReference>
<dbReference type="GO" id="GO:0000155">
    <property type="term" value="F:phosphorelay sensor kinase activity"/>
    <property type="evidence" value="ECO:0007669"/>
    <property type="project" value="InterPro"/>
</dbReference>
<evidence type="ECO:0000313" key="10">
    <source>
        <dbReference type="Proteomes" id="UP000290545"/>
    </source>
</evidence>
<dbReference type="EMBL" id="SDHZ01000001">
    <property type="protein sequence ID" value="RXK86554.1"/>
    <property type="molecule type" value="Genomic_DNA"/>
</dbReference>
<dbReference type="AlphaFoldDB" id="A0A4Q1DAU7"/>
<dbReference type="InterPro" id="IPR003594">
    <property type="entry name" value="HATPase_dom"/>
</dbReference>
<dbReference type="PANTHER" id="PTHR43547">
    <property type="entry name" value="TWO-COMPONENT HISTIDINE KINASE"/>
    <property type="match status" value="1"/>
</dbReference>
<evidence type="ECO:0000256" key="3">
    <source>
        <dbReference type="ARBA" id="ARBA00022553"/>
    </source>
</evidence>
<dbReference type="CDD" id="cd02205">
    <property type="entry name" value="CBS_pair_SF"/>
    <property type="match status" value="1"/>
</dbReference>
<keyword evidence="10" id="KW-1185">Reference proteome</keyword>
<name>A0A4Q1DAU7_9BACT</name>
<dbReference type="CDD" id="cd00082">
    <property type="entry name" value="HisKA"/>
    <property type="match status" value="1"/>
</dbReference>
<dbReference type="SMART" id="SM00116">
    <property type="entry name" value="CBS"/>
    <property type="match status" value="2"/>
</dbReference>
<feature type="domain" description="CBS" evidence="8">
    <location>
        <begin position="61"/>
        <end position="117"/>
    </location>
</feature>
<keyword evidence="3" id="KW-0597">Phosphoprotein</keyword>
<dbReference type="SMART" id="SM00388">
    <property type="entry name" value="HisKA"/>
    <property type="match status" value="1"/>
</dbReference>
<dbReference type="InterPro" id="IPR003661">
    <property type="entry name" value="HisK_dim/P_dom"/>
</dbReference>
<evidence type="ECO:0000259" key="8">
    <source>
        <dbReference type="PROSITE" id="PS51371"/>
    </source>
</evidence>
<gene>
    <name evidence="9" type="ORF">ESB13_07035</name>
</gene>
<keyword evidence="5 9" id="KW-0418">Kinase</keyword>
<dbReference type="Gene3D" id="1.10.287.130">
    <property type="match status" value="1"/>
</dbReference>
<feature type="domain" description="Histidine kinase" evidence="7">
    <location>
        <begin position="124"/>
        <end position="338"/>
    </location>
</feature>
<accession>A0A4Q1DAU7</accession>
<evidence type="ECO:0000256" key="6">
    <source>
        <dbReference type="PROSITE-ProRule" id="PRU00703"/>
    </source>
</evidence>
<evidence type="ECO:0000256" key="2">
    <source>
        <dbReference type="ARBA" id="ARBA00012438"/>
    </source>
</evidence>
<dbReference type="InterPro" id="IPR036097">
    <property type="entry name" value="HisK_dim/P_sf"/>
</dbReference>
<organism evidence="9 10">
    <name type="scientific">Filimonas effusa</name>
    <dbReference type="NCBI Taxonomy" id="2508721"/>
    <lineage>
        <taxon>Bacteria</taxon>
        <taxon>Pseudomonadati</taxon>
        <taxon>Bacteroidota</taxon>
        <taxon>Chitinophagia</taxon>
        <taxon>Chitinophagales</taxon>
        <taxon>Chitinophagaceae</taxon>
        <taxon>Filimonas</taxon>
    </lineage>
</organism>